<protein>
    <submittedName>
        <fullName evidence="1">Uncharacterized protein</fullName>
    </submittedName>
</protein>
<name>A0A7C8M1I3_9PLEO</name>
<sequence>MAVQLDNHTDFCFVDSKCALCRQFLNPQDVTSFLAVSFCHPNPGRAEWREADGLRLLCLGYTTASSIMRTMGEPPGVYLVHPCCNAVITTANKRRSLFDCLRALGPVLHEEGSPPQRIWPWPSSCAVYAPIVHDILSNPVGNDTADTALIESRLNIRLRCIKIVKKNLPTELVDLILDNLPFELALALDRLNGGRKCLQRLRQDSVARRFECAFQILGHEMRELRQVHGEIKLESDMIIQYVELGGRWYLKDLYAEKREETNSQEQAVRVERFVFRHSHDREPYVAVQVDDIGITHIAFDREGGQPKWISPNKINRHAAFFHDRSSAKRYDSVVVVHDGMKLCAVDIPQQSKIRRTRAILPPGVSASHWSLSPDDLLYVRPFIIDITKSSGVHVWTPPEAGMPGFRLSNKPQPGFKELSFSSEGVPRMVELISAPTSQVVFVRFHKDEVATHSDATVELAPNVVSVWQFGFACNLVVANKNGLDTK</sequence>
<organism evidence="1 2">
    <name type="scientific">Massariosphaeria phaeospora</name>
    <dbReference type="NCBI Taxonomy" id="100035"/>
    <lineage>
        <taxon>Eukaryota</taxon>
        <taxon>Fungi</taxon>
        <taxon>Dikarya</taxon>
        <taxon>Ascomycota</taxon>
        <taxon>Pezizomycotina</taxon>
        <taxon>Dothideomycetes</taxon>
        <taxon>Pleosporomycetidae</taxon>
        <taxon>Pleosporales</taxon>
        <taxon>Pleosporales incertae sedis</taxon>
        <taxon>Massariosphaeria</taxon>
    </lineage>
</organism>
<dbReference type="Proteomes" id="UP000481861">
    <property type="component" value="Unassembled WGS sequence"/>
</dbReference>
<dbReference type="AlphaFoldDB" id="A0A7C8M1I3"/>
<proteinExistence type="predicted"/>
<gene>
    <name evidence="1" type="ORF">BDV95DRAFT_624400</name>
</gene>
<keyword evidence="2" id="KW-1185">Reference proteome</keyword>
<dbReference type="EMBL" id="JAADJZ010000041">
    <property type="protein sequence ID" value="KAF2864701.1"/>
    <property type="molecule type" value="Genomic_DNA"/>
</dbReference>
<reference evidence="1 2" key="1">
    <citation type="submission" date="2020-01" db="EMBL/GenBank/DDBJ databases">
        <authorList>
            <consortium name="DOE Joint Genome Institute"/>
            <person name="Haridas S."/>
            <person name="Albert R."/>
            <person name="Binder M."/>
            <person name="Bloem J."/>
            <person name="Labutti K."/>
            <person name="Salamov A."/>
            <person name="Andreopoulos B."/>
            <person name="Baker S.E."/>
            <person name="Barry K."/>
            <person name="Bills G."/>
            <person name="Bluhm B.H."/>
            <person name="Cannon C."/>
            <person name="Castanera R."/>
            <person name="Culley D.E."/>
            <person name="Daum C."/>
            <person name="Ezra D."/>
            <person name="Gonzalez J.B."/>
            <person name="Henrissat B."/>
            <person name="Kuo A."/>
            <person name="Liang C."/>
            <person name="Lipzen A."/>
            <person name="Lutzoni F."/>
            <person name="Magnuson J."/>
            <person name="Mondo S."/>
            <person name="Nolan M."/>
            <person name="Ohm R."/>
            <person name="Pangilinan J."/>
            <person name="Park H.-J.H."/>
            <person name="Ramirez L."/>
            <person name="Alfaro M."/>
            <person name="Sun H."/>
            <person name="Tritt A."/>
            <person name="Yoshinaga Y."/>
            <person name="Zwiers L.-H.L."/>
            <person name="Turgeon B.G."/>
            <person name="Goodwin S.B."/>
            <person name="Spatafora J.W."/>
            <person name="Crous P.W."/>
            <person name="Grigoriev I.V."/>
        </authorList>
    </citation>
    <scope>NUCLEOTIDE SEQUENCE [LARGE SCALE GENOMIC DNA]</scope>
    <source>
        <strain evidence="1 2">CBS 611.86</strain>
    </source>
</reference>
<comment type="caution">
    <text evidence="1">The sequence shown here is derived from an EMBL/GenBank/DDBJ whole genome shotgun (WGS) entry which is preliminary data.</text>
</comment>
<accession>A0A7C8M1I3</accession>
<dbReference type="OrthoDB" id="3804663at2759"/>
<evidence type="ECO:0000313" key="2">
    <source>
        <dbReference type="Proteomes" id="UP000481861"/>
    </source>
</evidence>
<evidence type="ECO:0000313" key="1">
    <source>
        <dbReference type="EMBL" id="KAF2864701.1"/>
    </source>
</evidence>